<dbReference type="Proteomes" id="UP001165060">
    <property type="component" value="Unassembled WGS sequence"/>
</dbReference>
<dbReference type="Pfam" id="PF13202">
    <property type="entry name" value="EF-hand_5"/>
    <property type="match status" value="1"/>
</dbReference>
<sequence length="323" mass="35505">MSGQASAPSKMQSELLRQTFMRLDTDHDLTISLDELLASVQSDEVAQAMMRSMDVDGNGRIDYQEFCRGFERATQLTGAMDETPESKEEIAKIKEKRSADTSDLLHQVFEFCDGDASGLISSQETCMAMAHFLNRPVSFEEKFRIQGFFDNCEGRQMSFEKFKGVLVPWLLSTGVVIKAPPQPLNKQIFKFVDADGSGKVSGDEALLGLKFLGKKMTPEDKAAILGLPCFANGGEVDFAQFETSVLPVLMTTDTSTAKKKEMSVVERGEKILSDGSLSAEEKVKAMAALHDDAKKSDWLKGCGGFDLVDKDAEIVTNFEQSGE</sequence>
<reference evidence="3 4" key="1">
    <citation type="journal article" date="2023" name="Commun. Biol.">
        <title>Genome analysis of Parmales, the sister group of diatoms, reveals the evolutionary specialization of diatoms from phago-mixotrophs to photoautotrophs.</title>
        <authorList>
            <person name="Ban H."/>
            <person name="Sato S."/>
            <person name="Yoshikawa S."/>
            <person name="Yamada K."/>
            <person name="Nakamura Y."/>
            <person name="Ichinomiya M."/>
            <person name="Sato N."/>
            <person name="Blanc-Mathieu R."/>
            <person name="Endo H."/>
            <person name="Kuwata A."/>
            <person name="Ogata H."/>
        </authorList>
    </citation>
    <scope>NUCLEOTIDE SEQUENCE [LARGE SCALE GENOMIC DNA]</scope>
</reference>
<dbReference type="InterPro" id="IPR002048">
    <property type="entry name" value="EF_hand_dom"/>
</dbReference>
<dbReference type="SUPFAM" id="SSF47473">
    <property type="entry name" value="EF-hand"/>
    <property type="match status" value="2"/>
</dbReference>
<dbReference type="EMBL" id="BRYB01002250">
    <property type="protein sequence ID" value="GMI41898.1"/>
    <property type="molecule type" value="Genomic_DNA"/>
</dbReference>
<dbReference type="SMART" id="SM00054">
    <property type="entry name" value="EFh"/>
    <property type="match status" value="4"/>
</dbReference>
<name>A0ABQ6N761_9STRA</name>
<dbReference type="Gene3D" id="1.10.238.10">
    <property type="entry name" value="EF-hand"/>
    <property type="match status" value="2"/>
</dbReference>
<evidence type="ECO:0000313" key="4">
    <source>
        <dbReference type="Proteomes" id="UP001165060"/>
    </source>
</evidence>
<keyword evidence="4" id="KW-1185">Reference proteome</keyword>
<dbReference type="CDD" id="cd00051">
    <property type="entry name" value="EFh"/>
    <property type="match status" value="1"/>
</dbReference>
<evidence type="ECO:0000313" key="3">
    <source>
        <dbReference type="EMBL" id="GMI41898.1"/>
    </source>
</evidence>
<feature type="domain" description="EF-hand" evidence="2">
    <location>
        <begin position="186"/>
        <end position="215"/>
    </location>
</feature>
<dbReference type="PANTHER" id="PTHR23064">
    <property type="entry name" value="TROPONIN"/>
    <property type="match status" value="1"/>
</dbReference>
<feature type="domain" description="EF-hand" evidence="2">
    <location>
        <begin position="100"/>
        <end position="135"/>
    </location>
</feature>
<dbReference type="Pfam" id="PF13499">
    <property type="entry name" value="EF-hand_7"/>
    <property type="match status" value="1"/>
</dbReference>
<proteinExistence type="predicted"/>
<keyword evidence="1" id="KW-0106">Calcium</keyword>
<evidence type="ECO:0000256" key="1">
    <source>
        <dbReference type="ARBA" id="ARBA00022837"/>
    </source>
</evidence>
<organism evidence="3 4">
    <name type="scientific">Tetraparma gracilis</name>
    <dbReference type="NCBI Taxonomy" id="2962635"/>
    <lineage>
        <taxon>Eukaryota</taxon>
        <taxon>Sar</taxon>
        <taxon>Stramenopiles</taxon>
        <taxon>Ochrophyta</taxon>
        <taxon>Bolidophyceae</taxon>
        <taxon>Parmales</taxon>
        <taxon>Triparmaceae</taxon>
        <taxon>Tetraparma</taxon>
    </lineage>
</organism>
<gene>
    <name evidence="3" type="ORF">TeGR_g4119</name>
</gene>
<dbReference type="InterPro" id="IPR052591">
    <property type="entry name" value="CML21-like"/>
</dbReference>
<protein>
    <recommendedName>
        <fullName evidence="2">EF-hand domain-containing protein</fullName>
    </recommendedName>
</protein>
<feature type="domain" description="EF-hand" evidence="2">
    <location>
        <begin position="41"/>
        <end position="76"/>
    </location>
</feature>
<dbReference type="PROSITE" id="PS50222">
    <property type="entry name" value="EF_HAND_2"/>
    <property type="match status" value="3"/>
</dbReference>
<evidence type="ECO:0000259" key="2">
    <source>
        <dbReference type="PROSITE" id="PS50222"/>
    </source>
</evidence>
<comment type="caution">
    <text evidence="3">The sequence shown here is derived from an EMBL/GenBank/DDBJ whole genome shotgun (WGS) entry which is preliminary data.</text>
</comment>
<dbReference type="InterPro" id="IPR018247">
    <property type="entry name" value="EF_Hand_1_Ca_BS"/>
</dbReference>
<dbReference type="InterPro" id="IPR011992">
    <property type="entry name" value="EF-hand-dom_pair"/>
</dbReference>
<accession>A0ABQ6N761</accession>
<dbReference type="PROSITE" id="PS00018">
    <property type="entry name" value="EF_HAND_1"/>
    <property type="match status" value="1"/>
</dbReference>